<dbReference type="EMBL" id="FOHU01000001">
    <property type="protein sequence ID" value="SES73383.1"/>
    <property type="molecule type" value="Genomic_DNA"/>
</dbReference>
<evidence type="ECO:0000313" key="1">
    <source>
        <dbReference type="EMBL" id="SES73383.1"/>
    </source>
</evidence>
<dbReference type="Proteomes" id="UP000199568">
    <property type="component" value="Unassembled WGS sequence"/>
</dbReference>
<organism evidence="1 2">
    <name type="scientific">Natronincola peptidivorans</name>
    <dbReference type="NCBI Taxonomy" id="426128"/>
    <lineage>
        <taxon>Bacteria</taxon>
        <taxon>Bacillati</taxon>
        <taxon>Bacillota</taxon>
        <taxon>Clostridia</taxon>
        <taxon>Peptostreptococcales</taxon>
        <taxon>Natronincolaceae</taxon>
        <taxon>Natronincola</taxon>
    </lineage>
</organism>
<protein>
    <submittedName>
        <fullName evidence="1">Uncharacterized protein</fullName>
    </submittedName>
</protein>
<evidence type="ECO:0000313" key="2">
    <source>
        <dbReference type="Proteomes" id="UP000199568"/>
    </source>
</evidence>
<dbReference type="RefSeq" id="WP_090438583.1">
    <property type="nucleotide sequence ID" value="NZ_FOHU01000001.1"/>
</dbReference>
<name>A0A1H9YW83_9FIRM</name>
<proteinExistence type="predicted"/>
<dbReference type="OrthoDB" id="1955275at2"/>
<dbReference type="AlphaFoldDB" id="A0A1H9YW83"/>
<keyword evidence="2" id="KW-1185">Reference proteome</keyword>
<sequence length="59" mass="6984">MKNTEDNNYTLKDLKLFDIVTEDFLEMNYAGLSDQTIARELGISDTYVKQIKDEMQRNY</sequence>
<gene>
    <name evidence="1" type="ORF">SAMN05660297_00437</name>
</gene>
<accession>A0A1H9YW83</accession>
<dbReference type="STRING" id="426128.SAMN05660297_00437"/>
<reference evidence="1 2" key="1">
    <citation type="submission" date="2016-10" db="EMBL/GenBank/DDBJ databases">
        <authorList>
            <person name="de Groot N.N."/>
        </authorList>
    </citation>
    <scope>NUCLEOTIDE SEQUENCE [LARGE SCALE GENOMIC DNA]</scope>
    <source>
        <strain evidence="1 2">DSM 18979</strain>
    </source>
</reference>